<dbReference type="Pfam" id="PF13377">
    <property type="entry name" value="Peripla_BP_3"/>
    <property type="match status" value="1"/>
</dbReference>
<sequence length="331" mass="34882">MAQRVTITDVARVADVSVATVSKVINGRYGVAQSTLARVNEVIETLGYESSLVARSLRSRRTNVIGILVAEFEPFSTEILKGASTGLADTGYELLAYTGGRHSGGTGWERRYLSRLSGTLIDGAVLVTPTVVDADAGIPVVAIDPHAGPAGLPTVDSDNLAGAELATEHLLALGHRRIGFLAGRSDLESSQRREDGYRLALKTAGIDVDPALIRSGEYRTASARAPARELLSLPDRPTAIFAANDLSAIAALEVAQEMGIAVPSQLSVIGFDDVPESARTTPPLTTVRQPIQEMGAAGIRLLISLIEGTTVDETHIQLPTSLVERGSTGPR</sequence>
<dbReference type="PANTHER" id="PTHR30146">
    <property type="entry name" value="LACI-RELATED TRANSCRIPTIONAL REPRESSOR"/>
    <property type="match status" value="1"/>
</dbReference>
<dbReference type="Pfam" id="PF00356">
    <property type="entry name" value="LacI"/>
    <property type="match status" value="1"/>
</dbReference>
<dbReference type="SUPFAM" id="SSF53822">
    <property type="entry name" value="Periplasmic binding protein-like I"/>
    <property type="match status" value="1"/>
</dbReference>
<dbReference type="Proteomes" id="UP000225548">
    <property type="component" value="Unassembled WGS sequence"/>
</dbReference>
<accession>A0A2A9E9H2</accession>
<dbReference type="Gene3D" id="1.10.260.40">
    <property type="entry name" value="lambda repressor-like DNA-binding domains"/>
    <property type="match status" value="1"/>
</dbReference>
<keyword evidence="2" id="KW-0238">DNA-binding</keyword>
<dbReference type="CDD" id="cd06267">
    <property type="entry name" value="PBP1_LacI_sugar_binding-like"/>
    <property type="match status" value="1"/>
</dbReference>
<dbReference type="PANTHER" id="PTHR30146:SF153">
    <property type="entry name" value="LACTOSE OPERON REPRESSOR"/>
    <property type="match status" value="1"/>
</dbReference>
<dbReference type="InterPro" id="IPR010982">
    <property type="entry name" value="Lambda_DNA-bd_dom_sf"/>
</dbReference>
<organism evidence="5 6">
    <name type="scientific">Sanguibacter antarcticus</name>
    <dbReference type="NCBI Taxonomy" id="372484"/>
    <lineage>
        <taxon>Bacteria</taxon>
        <taxon>Bacillati</taxon>
        <taxon>Actinomycetota</taxon>
        <taxon>Actinomycetes</taxon>
        <taxon>Micrococcales</taxon>
        <taxon>Sanguibacteraceae</taxon>
        <taxon>Sanguibacter</taxon>
    </lineage>
</organism>
<evidence type="ECO:0000256" key="3">
    <source>
        <dbReference type="ARBA" id="ARBA00023163"/>
    </source>
</evidence>
<name>A0A2A9E9H2_9MICO</name>
<reference evidence="5 6" key="1">
    <citation type="submission" date="2017-10" db="EMBL/GenBank/DDBJ databases">
        <title>Sequencing the genomes of 1000 actinobacteria strains.</title>
        <authorList>
            <person name="Klenk H.-P."/>
        </authorList>
    </citation>
    <scope>NUCLEOTIDE SEQUENCE [LARGE SCALE GENOMIC DNA]</scope>
    <source>
        <strain evidence="5 6">DSM 18966</strain>
    </source>
</reference>
<evidence type="ECO:0000313" key="6">
    <source>
        <dbReference type="Proteomes" id="UP000225548"/>
    </source>
</evidence>
<dbReference type="SUPFAM" id="SSF47413">
    <property type="entry name" value="lambda repressor-like DNA-binding domains"/>
    <property type="match status" value="1"/>
</dbReference>
<gene>
    <name evidence="5" type="ORF">ATL42_2813</name>
</gene>
<dbReference type="PROSITE" id="PS50932">
    <property type="entry name" value="HTH_LACI_2"/>
    <property type="match status" value="1"/>
</dbReference>
<dbReference type="Gene3D" id="3.40.50.2300">
    <property type="match status" value="2"/>
</dbReference>
<dbReference type="PROSITE" id="PS00356">
    <property type="entry name" value="HTH_LACI_1"/>
    <property type="match status" value="1"/>
</dbReference>
<protein>
    <submittedName>
        <fullName evidence="5">LacI family transcriptional regulator</fullName>
    </submittedName>
</protein>
<feature type="domain" description="HTH lacI-type" evidence="4">
    <location>
        <begin position="5"/>
        <end position="59"/>
    </location>
</feature>
<proteinExistence type="predicted"/>
<dbReference type="GO" id="GO:0003700">
    <property type="term" value="F:DNA-binding transcription factor activity"/>
    <property type="evidence" value="ECO:0007669"/>
    <property type="project" value="TreeGrafter"/>
</dbReference>
<dbReference type="AlphaFoldDB" id="A0A2A9E9H2"/>
<keyword evidence="1" id="KW-0805">Transcription regulation</keyword>
<dbReference type="InterPro" id="IPR028082">
    <property type="entry name" value="Peripla_BP_I"/>
</dbReference>
<dbReference type="PRINTS" id="PR00036">
    <property type="entry name" value="HTHLACI"/>
</dbReference>
<dbReference type="RefSeq" id="WP_098455845.1">
    <property type="nucleotide sequence ID" value="NZ_PDJG01000001.1"/>
</dbReference>
<evidence type="ECO:0000259" key="4">
    <source>
        <dbReference type="PROSITE" id="PS50932"/>
    </source>
</evidence>
<dbReference type="OrthoDB" id="3227375at2"/>
<dbReference type="InterPro" id="IPR046335">
    <property type="entry name" value="LacI/GalR-like_sensor"/>
</dbReference>
<evidence type="ECO:0000256" key="1">
    <source>
        <dbReference type="ARBA" id="ARBA00023015"/>
    </source>
</evidence>
<dbReference type="GO" id="GO:0000976">
    <property type="term" value="F:transcription cis-regulatory region binding"/>
    <property type="evidence" value="ECO:0007669"/>
    <property type="project" value="TreeGrafter"/>
</dbReference>
<dbReference type="EMBL" id="PDJG01000001">
    <property type="protein sequence ID" value="PFG34882.1"/>
    <property type="molecule type" value="Genomic_DNA"/>
</dbReference>
<dbReference type="InterPro" id="IPR000843">
    <property type="entry name" value="HTH_LacI"/>
</dbReference>
<dbReference type="SMART" id="SM00354">
    <property type="entry name" value="HTH_LACI"/>
    <property type="match status" value="1"/>
</dbReference>
<evidence type="ECO:0000256" key="2">
    <source>
        <dbReference type="ARBA" id="ARBA00023125"/>
    </source>
</evidence>
<keyword evidence="3" id="KW-0804">Transcription</keyword>
<dbReference type="CDD" id="cd01392">
    <property type="entry name" value="HTH_LacI"/>
    <property type="match status" value="1"/>
</dbReference>
<keyword evidence="6" id="KW-1185">Reference proteome</keyword>
<evidence type="ECO:0000313" key="5">
    <source>
        <dbReference type="EMBL" id="PFG34882.1"/>
    </source>
</evidence>
<comment type="caution">
    <text evidence="5">The sequence shown here is derived from an EMBL/GenBank/DDBJ whole genome shotgun (WGS) entry which is preliminary data.</text>
</comment>